<feature type="chain" id="PRO_5034167159" evidence="3">
    <location>
        <begin position="32"/>
        <end position="142"/>
    </location>
</feature>
<feature type="signal peptide" evidence="3">
    <location>
        <begin position="1"/>
        <end position="31"/>
    </location>
</feature>
<keyword evidence="3" id="KW-0732">Signal</keyword>
<evidence type="ECO:0000313" key="4">
    <source>
        <dbReference type="EMBL" id="KAF4958534.1"/>
    </source>
</evidence>
<evidence type="ECO:0000256" key="2">
    <source>
        <dbReference type="SAM" id="MobiDB-lite"/>
    </source>
</evidence>
<dbReference type="AlphaFoldDB" id="A0A8H4X2C7"/>
<proteinExistence type="predicted"/>
<feature type="region of interest" description="Disordered" evidence="2">
    <location>
        <begin position="35"/>
        <end position="56"/>
    </location>
</feature>
<comment type="caution">
    <text evidence="4">The sequence shown here is derived from an EMBL/GenBank/DDBJ whole genome shotgun (WGS) entry which is preliminary data.</text>
</comment>
<accession>A0A8H4X2C7</accession>
<name>A0A8H4X2C7_9HYPO</name>
<reference evidence="4" key="2">
    <citation type="submission" date="2020-05" db="EMBL/GenBank/DDBJ databases">
        <authorList>
            <person name="Kim H.-S."/>
            <person name="Proctor R.H."/>
            <person name="Brown D.W."/>
        </authorList>
    </citation>
    <scope>NUCLEOTIDE SEQUENCE</scope>
    <source>
        <strain evidence="4">NRRL 45417</strain>
    </source>
</reference>
<evidence type="ECO:0000256" key="3">
    <source>
        <dbReference type="SAM" id="SignalP"/>
    </source>
</evidence>
<organism evidence="4 5">
    <name type="scientific">Fusarium gaditjirri</name>
    <dbReference type="NCBI Taxonomy" id="282569"/>
    <lineage>
        <taxon>Eukaryota</taxon>
        <taxon>Fungi</taxon>
        <taxon>Dikarya</taxon>
        <taxon>Ascomycota</taxon>
        <taxon>Pezizomycotina</taxon>
        <taxon>Sordariomycetes</taxon>
        <taxon>Hypocreomycetidae</taxon>
        <taxon>Hypocreales</taxon>
        <taxon>Nectriaceae</taxon>
        <taxon>Fusarium</taxon>
        <taxon>Fusarium nisikadoi species complex</taxon>
    </lineage>
</organism>
<feature type="coiled-coil region" evidence="1">
    <location>
        <begin position="99"/>
        <end position="140"/>
    </location>
</feature>
<keyword evidence="5" id="KW-1185">Reference proteome</keyword>
<evidence type="ECO:0000313" key="5">
    <source>
        <dbReference type="Proteomes" id="UP000604273"/>
    </source>
</evidence>
<dbReference type="EMBL" id="JABFAI010000050">
    <property type="protein sequence ID" value="KAF4958534.1"/>
    <property type="molecule type" value="Genomic_DNA"/>
</dbReference>
<reference evidence="4" key="1">
    <citation type="journal article" date="2020" name="BMC Genomics">
        <title>Correction to: Identification and distribution of gene clusters required for synthesis of sphingolipid metabolism inhibitors in diverse species of the filamentous fungus Fusarium.</title>
        <authorList>
            <person name="Kim H.S."/>
            <person name="Lohmar J.M."/>
            <person name="Busman M."/>
            <person name="Brown D.W."/>
            <person name="Naumann T.A."/>
            <person name="Divon H.H."/>
            <person name="Lysoe E."/>
            <person name="Uhlig S."/>
            <person name="Proctor R.H."/>
        </authorList>
    </citation>
    <scope>NUCLEOTIDE SEQUENCE</scope>
    <source>
        <strain evidence="4">NRRL 45417</strain>
    </source>
</reference>
<keyword evidence="1" id="KW-0175">Coiled coil</keyword>
<gene>
    <name evidence="4" type="ORF">FGADI_2334</name>
</gene>
<evidence type="ECO:0000256" key="1">
    <source>
        <dbReference type="SAM" id="Coils"/>
    </source>
</evidence>
<sequence>MATHRTFLLLPPKSFPFLLLLFIFHPNITNSRFRASGTMSAQQSSTGQHSQVANSNAQGAPDIIAECRMQTEALLSKLRNAESAARLTDKKLSYHKSMHENLIKQCRALKQANEEKDQEIENLKYSYNQLLSEFRRLQNETR</sequence>
<dbReference type="Proteomes" id="UP000604273">
    <property type="component" value="Unassembled WGS sequence"/>
</dbReference>
<protein>
    <submittedName>
        <fullName evidence="4">Uncharacterized protein</fullName>
    </submittedName>
</protein>